<comment type="caution">
    <text evidence="1">The sequence shown here is derived from an EMBL/GenBank/DDBJ whole genome shotgun (WGS) entry which is preliminary data.</text>
</comment>
<dbReference type="Proteomes" id="UP001163321">
    <property type="component" value="Chromosome 4"/>
</dbReference>
<name>A0ACC0W3F8_9STRA</name>
<sequence>MLHKAQPGLSVIFLRQETELIFSTRRRVGRTTLDIGIYPKRMDTLQNISQIQRATIRESVLAVVSKPADT</sequence>
<dbReference type="EMBL" id="CM047583">
    <property type="protein sequence ID" value="KAI9913269.1"/>
    <property type="molecule type" value="Genomic_DNA"/>
</dbReference>
<proteinExistence type="predicted"/>
<reference evidence="1 2" key="1">
    <citation type="journal article" date="2022" name="bioRxiv">
        <title>The genome of the oomycete Peronosclerospora sorghi, a cosmopolitan pathogen of maize and sorghum, is inflated with dispersed pseudogenes.</title>
        <authorList>
            <person name="Fletcher K."/>
            <person name="Martin F."/>
            <person name="Isakeit T."/>
            <person name="Cavanaugh K."/>
            <person name="Magill C."/>
            <person name="Michelmore R."/>
        </authorList>
    </citation>
    <scope>NUCLEOTIDE SEQUENCE [LARGE SCALE GENOMIC DNA]</scope>
    <source>
        <strain evidence="1">P6</strain>
    </source>
</reference>
<evidence type="ECO:0000313" key="1">
    <source>
        <dbReference type="EMBL" id="KAI9913269.1"/>
    </source>
</evidence>
<gene>
    <name evidence="1" type="ORF">PsorP6_004956</name>
</gene>
<organism evidence="1 2">
    <name type="scientific">Peronosclerospora sorghi</name>
    <dbReference type="NCBI Taxonomy" id="230839"/>
    <lineage>
        <taxon>Eukaryota</taxon>
        <taxon>Sar</taxon>
        <taxon>Stramenopiles</taxon>
        <taxon>Oomycota</taxon>
        <taxon>Peronosporomycetes</taxon>
        <taxon>Peronosporales</taxon>
        <taxon>Peronosporaceae</taxon>
        <taxon>Peronosclerospora</taxon>
    </lineage>
</organism>
<accession>A0ACC0W3F8</accession>
<evidence type="ECO:0000313" key="2">
    <source>
        <dbReference type="Proteomes" id="UP001163321"/>
    </source>
</evidence>
<protein>
    <submittedName>
        <fullName evidence="1">Uncharacterized protein</fullName>
    </submittedName>
</protein>
<keyword evidence="2" id="KW-1185">Reference proteome</keyword>